<dbReference type="InterPro" id="IPR027417">
    <property type="entry name" value="P-loop_NTPase"/>
</dbReference>
<dbReference type="Proteomes" id="UP001152798">
    <property type="component" value="Chromosome 2"/>
</dbReference>
<dbReference type="GO" id="GO:0008569">
    <property type="term" value="F:minus-end-directed microtubule motor activity"/>
    <property type="evidence" value="ECO:0007669"/>
    <property type="project" value="InterPro"/>
</dbReference>
<feature type="domain" description="Dynein heavy chain C-terminal" evidence="4">
    <location>
        <begin position="1082"/>
        <end position="1396"/>
    </location>
</feature>
<dbReference type="OrthoDB" id="447173at2759"/>
<dbReference type="InterPro" id="IPR042219">
    <property type="entry name" value="AAA_lid_11_sf"/>
</dbReference>
<evidence type="ECO:0000313" key="5">
    <source>
        <dbReference type="EMBL" id="CAH1394021.1"/>
    </source>
</evidence>
<dbReference type="Pfam" id="PF18198">
    <property type="entry name" value="AAA_lid_11"/>
    <property type="match status" value="1"/>
</dbReference>
<dbReference type="Gene3D" id="1.10.8.1220">
    <property type="match status" value="1"/>
</dbReference>
<dbReference type="InterPro" id="IPR004273">
    <property type="entry name" value="Dynein_heavy_D6_P-loop"/>
</dbReference>
<dbReference type="InterPro" id="IPR043160">
    <property type="entry name" value="Dynein_C_barrel"/>
</dbReference>
<protein>
    <submittedName>
        <fullName evidence="5">Uncharacterized protein</fullName>
    </submittedName>
</protein>
<dbReference type="GO" id="GO:0045505">
    <property type="term" value="F:dynein intermediate chain binding"/>
    <property type="evidence" value="ECO:0007669"/>
    <property type="project" value="InterPro"/>
</dbReference>
<dbReference type="Pfam" id="PF03028">
    <property type="entry name" value="Dynein_heavy"/>
    <property type="match status" value="1"/>
</dbReference>
<feature type="domain" description="Dynein heavy chain region D6 P-loop" evidence="1">
    <location>
        <begin position="786"/>
        <end position="896"/>
    </location>
</feature>
<dbReference type="Pfam" id="PF18199">
    <property type="entry name" value="Dynein_C"/>
    <property type="match status" value="1"/>
</dbReference>
<evidence type="ECO:0000313" key="6">
    <source>
        <dbReference type="Proteomes" id="UP001152798"/>
    </source>
</evidence>
<dbReference type="InterPro" id="IPR026983">
    <property type="entry name" value="DHC"/>
</dbReference>
<dbReference type="Gene3D" id="3.40.50.300">
    <property type="entry name" value="P-loop containing nucleotide triphosphate hydrolases"/>
    <property type="match status" value="2"/>
</dbReference>
<dbReference type="InterPro" id="IPR041228">
    <property type="entry name" value="Dynein_C"/>
</dbReference>
<dbReference type="Gene3D" id="3.10.490.20">
    <property type="match status" value="1"/>
</dbReference>
<dbReference type="EMBL" id="OV725078">
    <property type="protein sequence ID" value="CAH1394021.1"/>
    <property type="molecule type" value="Genomic_DNA"/>
</dbReference>
<evidence type="ECO:0000259" key="3">
    <source>
        <dbReference type="Pfam" id="PF18198"/>
    </source>
</evidence>
<feature type="domain" description="Dynein heavy chain ATP-binding dynein motor region" evidence="2">
    <location>
        <begin position="319"/>
        <end position="513"/>
    </location>
</feature>
<dbReference type="Gene3D" id="1.10.8.720">
    <property type="entry name" value="Region D6 of dynein motor"/>
    <property type="match status" value="1"/>
</dbReference>
<evidence type="ECO:0000259" key="1">
    <source>
        <dbReference type="Pfam" id="PF03028"/>
    </source>
</evidence>
<keyword evidence="6" id="KW-1185">Reference proteome</keyword>
<dbReference type="Pfam" id="PF12781">
    <property type="entry name" value="AAA_9"/>
    <property type="match status" value="1"/>
</dbReference>
<evidence type="ECO:0000259" key="4">
    <source>
        <dbReference type="Pfam" id="PF18199"/>
    </source>
</evidence>
<dbReference type="Gene3D" id="1.20.1270.280">
    <property type="match status" value="1"/>
</dbReference>
<dbReference type="GO" id="GO:0007018">
    <property type="term" value="P:microtubule-based movement"/>
    <property type="evidence" value="ECO:0007669"/>
    <property type="project" value="InterPro"/>
</dbReference>
<dbReference type="Gene3D" id="1.20.920.20">
    <property type="match status" value="1"/>
</dbReference>
<gene>
    <name evidence="5" type="ORF">NEZAVI_LOCUS4585</name>
</gene>
<sequence>MEKVMKIIIAKMKVIYRQINSSLRQEKHRYRTRCIPIAKVRTRGLLQLVGPRKPSANLSLLAKAFAILLRLKPVKVPGPRPGQFVYDYYLPTQLYIRAFALDFLRMIRKYKVEKLSATGANQIKRTLLDTNFSFKAMSQAHRGGGVLAHWISSLSLYRIKIARVAPKIKKFTAMKKKVKQMNSHRIAVVKLLRKLYKYLFRLNRDQNQIYIRLSSMISVIPTKIKNMRAARNIAKRISSTLKVWKITLIKLRRRRLACFGDMLMAAASLHYAGPFPDKYRPLVINTWAKILELNENKVPHSSNSKNIVKLLTTHDEKENWWKHGLSRSSYFTECATITNHTRRIPVLIDPQYIAYEWLRNQYSKKLKQIKMSDSALMETLFDSIRIGATLLVETDTGSVSSGLDPILHRWTFFANGDEWIAIRNRRMKYHEKFRLFILTAEFEPDLSPELYSKVTVINFSYGIRSLRNTLLSTINELFLPGLQNELNKIYENVEKERALRKELRESIAVQLNLMKTILSPRSHWLTFFKESRAKDLLCQKRIRKVKVALDIVTLMLMKYHDVTKYPAQLFFCFSGFEVLNSAYLFAFDWYRQNFREIIKNIPKGVTDINKIRRIVNKKFFLLMYDKFIRFVFEKDMLQFRFWLSVRLLKYKNLIKNENLKFFIHGNKGKAKEVNVCPYTWIPQKMWDTIKSMEELKDFSKFLHDFKNNPYKFISIFTTFNPYRELLPKPWQGELRQFHRLVIIKCFRPEMLRESMEEFVADQLGKKIDDDSSIQIKIEKMYMDSDKSVPLLFCLSPGSDITAELLTFAKEHLEENKLITISHISGTSFDLIRDAMGTGDWVFLQNVHLMKLRSFTAVAQSIVSTKPETIKDSFRFWISSEETPAFPRFIARMASKMCVHSFSGMKSHMIRAYKSVLTDHEELLNTKRNRNAQIIRYLIFSLCYFHGLIFERARFGTLVTNLPYRFEDLDFDISVRQLLWFIKEYGDEIPLQLITFFFSDLNYGGRVIDVWDMDTVRALISECLEPAVLNSFYSYDTESYFHQLPVDSTSTDYLKYMKYLPTDISPRICGLTECYGLAIKIKEGEECLDQLRLLHPEFPKPHTLDYKSADKLGRAIIEYLPLLEPSLIEFIETFRLDYTNPLTIHLREEVIRYYQLLEEIRYSIRRMLNELAGISMITDETDGIAESIVRHNVPTTWQQKSFPTTKALASWLADLKRSVRFIRSWMIKSVKRRPFPQPVKMSALLLPRAFLSAVMQKYSGRFRIPLSSLCFESEVVENAKQCKSGCTISGLFLRGAAWNAEWNAIAESIPNRLYTAMPPINLIPEIIQSDSEDDDYSDYLDDDKLYKSNYICPIYKTVIKEVTPRNERAYQKNYILSVKLPSLKCEAAWLKRSVALFSSIDE</sequence>
<dbReference type="GO" id="GO:0030286">
    <property type="term" value="C:dynein complex"/>
    <property type="evidence" value="ECO:0007669"/>
    <property type="project" value="InterPro"/>
</dbReference>
<organism evidence="5 6">
    <name type="scientific">Nezara viridula</name>
    <name type="common">Southern green stink bug</name>
    <name type="synonym">Cimex viridulus</name>
    <dbReference type="NCBI Taxonomy" id="85310"/>
    <lineage>
        <taxon>Eukaryota</taxon>
        <taxon>Metazoa</taxon>
        <taxon>Ecdysozoa</taxon>
        <taxon>Arthropoda</taxon>
        <taxon>Hexapoda</taxon>
        <taxon>Insecta</taxon>
        <taxon>Pterygota</taxon>
        <taxon>Neoptera</taxon>
        <taxon>Paraneoptera</taxon>
        <taxon>Hemiptera</taxon>
        <taxon>Heteroptera</taxon>
        <taxon>Panheteroptera</taxon>
        <taxon>Pentatomomorpha</taxon>
        <taxon>Pentatomoidea</taxon>
        <taxon>Pentatomidae</taxon>
        <taxon>Pentatominae</taxon>
        <taxon>Nezara</taxon>
    </lineage>
</organism>
<name>A0A9P0H3C4_NEZVI</name>
<dbReference type="PANTHER" id="PTHR22878:SF68">
    <property type="entry name" value="DYNEIN HEAVY CHAIN 6, AXONEMAL-LIKE"/>
    <property type="match status" value="1"/>
</dbReference>
<accession>A0A9P0H3C4</accession>
<proteinExistence type="predicted"/>
<evidence type="ECO:0000259" key="2">
    <source>
        <dbReference type="Pfam" id="PF12781"/>
    </source>
</evidence>
<dbReference type="InterPro" id="IPR035706">
    <property type="entry name" value="AAA_9"/>
</dbReference>
<dbReference type="GO" id="GO:0051959">
    <property type="term" value="F:dynein light intermediate chain binding"/>
    <property type="evidence" value="ECO:0007669"/>
    <property type="project" value="InterPro"/>
</dbReference>
<reference evidence="5" key="1">
    <citation type="submission" date="2022-01" db="EMBL/GenBank/DDBJ databases">
        <authorList>
            <person name="King R."/>
        </authorList>
    </citation>
    <scope>NUCLEOTIDE SEQUENCE</scope>
</reference>
<dbReference type="PANTHER" id="PTHR22878">
    <property type="entry name" value="DYNEIN HEAVY CHAIN 6, AXONEMAL-LIKE-RELATED"/>
    <property type="match status" value="1"/>
</dbReference>
<feature type="domain" description="Dynein heavy chain AAA lid" evidence="3">
    <location>
        <begin position="935"/>
        <end position="1072"/>
    </location>
</feature>
<dbReference type="InterPro" id="IPR041658">
    <property type="entry name" value="AAA_lid_11"/>
</dbReference>